<dbReference type="EMBL" id="ABJB011035900">
    <property type="status" value="NOT_ANNOTATED_CDS"/>
    <property type="molecule type" value="Genomic_DNA"/>
</dbReference>
<protein>
    <submittedName>
        <fullName evidence="2 3">Uncharacterized protein</fullName>
    </submittedName>
</protein>
<dbReference type="EMBL" id="DS884446">
    <property type="protein sequence ID" value="EEC15170.1"/>
    <property type="molecule type" value="Genomic_DNA"/>
</dbReference>
<dbReference type="HOGENOM" id="CLU_2471569_0_0_1"/>
<dbReference type="AlphaFoldDB" id="B7Q8J8"/>
<evidence type="ECO:0000256" key="1">
    <source>
        <dbReference type="SAM" id="MobiDB-lite"/>
    </source>
</evidence>
<gene>
    <name evidence="2" type="ORF">IscW_ISCW010878</name>
</gene>
<dbReference type="EnsemblMetazoa" id="ISCW010878-RA">
    <property type="protein sequence ID" value="ISCW010878-PA"/>
    <property type="gene ID" value="ISCW010878"/>
</dbReference>
<dbReference type="VEuPathDB" id="VectorBase:ISCI010878"/>
<evidence type="ECO:0000313" key="3">
    <source>
        <dbReference type="EnsemblMetazoa" id="ISCW010878-PA"/>
    </source>
</evidence>
<name>B7Q8J8_IXOSC</name>
<reference evidence="2 4" key="1">
    <citation type="submission" date="2008-03" db="EMBL/GenBank/DDBJ databases">
        <title>Annotation of Ixodes scapularis.</title>
        <authorList>
            <consortium name="Ixodes scapularis Genome Project Consortium"/>
            <person name="Caler E."/>
            <person name="Hannick L.I."/>
            <person name="Bidwell S."/>
            <person name="Joardar V."/>
            <person name="Thiagarajan M."/>
            <person name="Amedeo P."/>
            <person name="Galinsky K.J."/>
            <person name="Schobel S."/>
            <person name="Inman J."/>
            <person name="Hostetler J."/>
            <person name="Miller J."/>
            <person name="Hammond M."/>
            <person name="Megy K."/>
            <person name="Lawson D."/>
            <person name="Kodira C."/>
            <person name="Sutton G."/>
            <person name="Meyer J."/>
            <person name="Hill C.A."/>
            <person name="Birren B."/>
            <person name="Nene V."/>
            <person name="Collins F."/>
            <person name="Alarcon-Chaidez F."/>
            <person name="Wikel S."/>
            <person name="Strausberg R."/>
        </authorList>
    </citation>
    <scope>NUCLEOTIDE SEQUENCE [LARGE SCALE GENOMIC DNA]</scope>
    <source>
        <strain evidence="4">Wikel</strain>
        <strain evidence="2">Wikel colony</strain>
    </source>
</reference>
<reference evidence="3" key="2">
    <citation type="submission" date="2020-05" db="UniProtKB">
        <authorList>
            <consortium name="EnsemblMetazoa"/>
        </authorList>
    </citation>
    <scope>IDENTIFICATION</scope>
    <source>
        <strain evidence="3">wikel</strain>
    </source>
</reference>
<keyword evidence="4" id="KW-1185">Reference proteome</keyword>
<dbReference type="EMBL" id="ABJB010921020">
    <property type="status" value="NOT_ANNOTATED_CDS"/>
    <property type="molecule type" value="Genomic_DNA"/>
</dbReference>
<dbReference type="VEuPathDB" id="VectorBase:ISCW010878"/>
<sequence length="88" mass="9297">MKNNKYNKVCFEHSRFQPPSEATLTLPNLAGGGGSSNSKEERGPALKLTPASSANVSQAVDKADDAPAGTKPVEGLSRFYGRYGLSLI</sequence>
<organism>
    <name type="scientific">Ixodes scapularis</name>
    <name type="common">Black-legged tick</name>
    <name type="synonym">Deer tick</name>
    <dbReference type="NCBI Taxonomy" id="6945"/>
    <lineage>
        <taxon>Eukaryota</taxon>
        <taxon>Metazoa</taxon>
        <taxon>Ecdysozoa</taxon>
        <taxon>Arthropoda</taxon>
        <taxon>Chelicerata</taxon>
        <taxon>Arachnida</taxon>
        <taxon>Acari</taxon>
        <taxon>Parasitiformes</taxon>
        <taxon>Ixodida</taxon>
        <taxon>Ixodoidea</taxon>
        <taxon>Ixodidae</taxon>
        <taxon>Ixodinae</taxon>
        <taxon>Ixodes</taxon>
    </lineage>
</organism>
<evidence type="ECO:0000313" key="4">
    <source>
        <dbReference type="Proteomes" id="UP000001555"/>
    </source>
</evidence>
<dbReference type="PaxDb" id="6945-B7Q8J8"/>
<dbReference type="Proteomes" id="UP000001555">
    <property type="component" value="Unassembled WGS sequence"/>
</dbReference>
<accession>B7Q8J8</accession>
<evidence type="ECO:0000313" key="2">
    <source>
        <dbReference type="EMBL" id="EEC15170.1"/>
    </source>
</evidence>
<proteinExistence type="predicted"/>
<dbReference type="InParanoid" id="B7Q8J8"/>
<feature type="region of interest" description="Disordered" evidence="1">
    <location>
        <begin position="17"/>
        <end position="75"/>
    </location>
</feature>